<keyword evidence="2" id="KW-0288">FMN</keyword>
<dbReference type="PANTHER" id="PTHR43408">
    <property type="entry name" value="FMN REDUCTASE (NADPH)"/>
    <property type="match status" value="1"/>
</dbReference>
<proteinExistence type="predicted"/>
<dbReference type="GO" id="GO:0016491">
    <property type="term" value="F:oxidoreductase activity"/>
    <property type="evidence" value="ECO:0007669"/>
    <property type="project" value="UniProtKB-KW"/>
</dbReference>
<reference evidence="6 7" key="1">
    <citation type="submission" date="2019-11" db="EMBL/GenBank/DDBJ databases">
        <title>Draft genome sequence of Kocuria indica DP-K7, a methyl red degrading Actinobacterium.</title>
        <authorList>
            <person name="Kumaran S."/>
            <person name="Tischler D."/>
            <person name="Ngo A.C.R."/>
            <person name="Schultes F."/>
        </authorList>
    </citation>
    <scope>NUCLEOTIDE SEQUENCE [LARGE SCALE GENOMIC DNA]</scope>
    <source>
        <strain evidence="6 7">DP-K7</strain>
    </source>
</reference>
<dbReference type="InterPro" id="IPR005025">
    <property type="entry name" value="FMN_Rdtase-like_dom"/>
</dbReference>
<feature type="domain" description="NADPH-dependent FMN reductase-like" evidence="5">
    <location>
        <begin position="7"/>
        <end position="156"/>
    </location>
</feature>
<comment type="caution">
    <text evidence="6">The sequence shown here is derived from an EMBL/GenBank/DDBJ whole genome shotgun (WGS) entry which is preliminary data.</text>
</comment>
<feature type="compositionally biased region" description="Basic and acidic residues" evidence="4">
    <location>
        <begin position="196"/>
        <end position="206"/>
    </location>
</feature>
<dbReference type="PANTHER" id="PTHR43408:SF2">
    <property type="entry name" value="FMN REDUCTASE (NADPH)"/>
    <property type="match status" value="1"/>
</dbReference>
<dbReference type="Proteomes" id="UP000471026">
    <property type="component" value="Unassembled WGS sequence"/>
</dbReference>
<evidence type="ECO:0000256" key="1">
    <source>
        <dbReference type="ARBA" id="ARBA00022630"/>
    </source>
</evidence>
<dbReference type="InterPro" id="IPR029039">
    <property type="entry name" value="Flavoprotein-like_sf"/>
</dbReference>
<evidence type="ECO:0000313" key="7">
    <source>
        <dbReference type="Proteomes" id="UP000471026"/>
    </source>
</evidence>
<accession>A0A6N9QZY6</accession>
<evidence type="ECO:0000256" key="3">
    <source>
        <dbReference type="ARBA" id="ARBA00023002"/>
    </source>
</evidence>
<dbReference type="SUPFAM" id="SSF52218">
    <property type="entry name" value="Flavoproteins"/>
    <property type="match status" value="1"/>
</dbReference>
<evidence type="ECO:0000256" key="2">
    <source>
        <dbReference type="ARBA" id="ARBA00022643"/>
    </source>
</evidence>
<dbReference type="Pfam" id="PF03358">
    <property type="entry name" value="FMN_red"/>
    <property type="match status" value="1"/>
</dbReference>
<dbReference type="AlphaFoldDB" id="A0A6N9QZY6"/>
<dbReference type="InterPro" id="IPR051814">
    <property type="entry name" value="NAD(P)H-dep_FMN_reductase"/>
</dbReference>
<feature type="region of interest" description="Disordered" evidence="4">
    <location>
        <begin position="180"/>
        <end position="206"/>
    </location>
</feature>
<dbReference type="EMBL" id="WMHZ01000017">
    <property type="protein sequence ID" value="NDO78779.1"/>
    <property type="molecule type" value="Genomic_DNA"/>
</dbReference>
<evidence type="ECO:0000259" key="5">
    <source>
        <dbReference type="Pfam" id="PF03358"/>
    </source>
</evidence>
<evidence type="ECO:0000313" key="6">
    <source>
        <dbReference type="EMBL" id="NDO78779.1"/>
    </source>
</evidence>
<dbReference type="RefSeq" id="WP_162230089.1">
    <property type="nucleotide sequence ID" value="NZ_WMHZ01000017.1"/>
</dbReference>
<protein>
    <submittedName>
        <fullName evidence="6">NADPH-dependent FMN reductase</fullName>
    </submittedName>
</protein>
<evidence type="ECO:0000256" key="4">
    <source>
        <dbReference type="SAM" id="MobiDB-lite"/>
    </source>
</evidence>
<keyword evidence="1" id="KW-0285">Flavoprotein</keyword>
<organism evidence="6 7">
    <name type="scientific">Kocuria marina subsp. indica</name>
    <dbReference type="NCBI Taxonomy" id="1049583"/>
    <lineage>
        <taxon>Bacteria</taxon>
        <taxon>Bacillati</taxon>
        <taxon>Actinomycetota</taxon>
        <taxon>Actinomycetes</taxon>
        <taxon>Micrococcales</taxon>
        <taxon>Micrococcaceae</taxon>
        <taxon>Kocuria</taxon>
    </lineage>
</organism>
<dbReference type="Gene3D" id="3.40.50.360">
    <property type="match status" value="1"/>
</dbReference>
<gene>
    <name evidence="6" type="ORF">GKZ75_11235</name>
</gene>
<sequence>MTDRLNLAVVTAGLSEDSTTTRLGEAIAQAASTTVENAGQHVHIKVIQLRDLAHGLTNMMITHVASRALQDAIDTVLTADGLIAASPTYKASYSGLFKQFFDVIDESALENLPTVVAATGGSPRHSLVLDTAMRPLLSYLKALVLPLGIYAASEDWGHNDLQRRIDRVGASLGTMLLAGSQGGAGSSDGSGASADDAARPGLRREVKDEFSDVPDFASLLASVGS</sequence>
<dbReference type="InterPro" id="IPR023932">
    <property type="entry name" value="CE1759_FMN_reduct"/>
</dbReference>
<name>A0A6N9QZY6_9MICC</name>
<dbReference type="NCBIfam" id="TIGR04037">
    <property type="entry name" value="LLM_duo_CE1759"/>
    <property type="match status" value="1"/>
</dbReference>
<keyword evidence="3" id="KW-0560">Oxidoreductase</keyword>